<organism evidence="2 3">
    <name type="scientific">Catenulispora subtropica</name>
    <dbReference type="NCBI Taxonomy" id="450798"/>
    <lineage>
        <taxon>Bacteria</taxon>
        <taxon>Bacillati</taxon>
        <taxon>Actinomycetota</taxon>
        <taxon>Actinomycetes</taxon>
        <taxon>Catenulisporales</taxon>
        <taxon>Catenulisporaceae</taxon>
        <taxon>Catenulispora</taxon>
    </lineage>
</organism>
<sequence length="159" mass="16992">MIPPFPKDTAPQSDSEPFWFLGGRSRILVPGSTTNGALSVMEFLDTAGHAPPSHVHEDEDEVWIVLDGEVSFFVADKRLDLHAGQIAHGPRGVPHSYLVRSETARLAVAFAPSCIEEWFSANGTPATPLDEVPAAFDIGSIVASAEPFHLRVAGPPPTA</sequence>
<dbReference type="Proteomes" id="UP001499854">
    <property type="component" value="Unassembled WGS sequence"/>
</dbReference>
<dbReference type="RefSeq" id="WP_344661128.1">
    <property type="nucleotide sequence ID" value="NZ_BAAAQM010000049.1"/>
</dbReference>
<gene>
    <name evidence="2" type="ORF">GCM10009838_66460</name>
</gene>
<dbReference type="InterPro" id="IPR014710">
    <property type="entry name" value="RmlC-like_jellyroll"/>
</dbReference>
<keyword evidence="3" id="KW-1185">Reference proteome</keyword>
<name>A0ABN2SVM3_9ACTN</name>
<dbReference type="SUPFAM" id="SSF51182">
    <property type="entry name" value="RmlC-like cupins"/>
    <property type="match status" value="1"/>
</dbReference>
<dbReference type="InterPro" id="IPR013096">
    <property type="entry name" value="Cupin_2"/>
</dbReference>
<evidence type="ECO:0000313" key="2">
    <source>
        <dbReference type="EMBL" id="GAA1993174.1"/>
    </source>
</evidence>
<proteinExistence type="predicted"/>
<dbReference type="EMBL" id="BAAAQM010000049">
    <property type="protein sequence ID" value="GAA1993174.1"/>
    <property type="molecule type" value="Genomic_DNA"/>
</dbReference>
<dbReference type="Gene3D" id="2.60.120.10">
    <property type="entry name" value="Jelly Rolls"/>
    <property type="match status" value="1"/>
</dbReference>
<protein>
    <recommendedName>
        <fullName evidence="1">Cupin type-2 domain-containing protein</fullName>
    </recommendedName>
</protein>
<dbReference type="PANTHER" id="PTHR36440:SF1">
    <property type="entry name" value="PUTATIVE (AFU_ORTHOLOGUE AFUA_8G07350)-RELATED"/>
    <property type="match status" value="1"/>
</dbReference>
<evidence type="ECO:0000313" key="3">
    <source>
        <dbReference type="Proteomes" id="UP001499854"/>
    </source>
</evidence>
<dbReference type="InterPro" id="IPR011051">
    <property type="entry name" value="RmlC_Cupin_sf"/>
</dbReference>
<reference evidence="2 3" key="1">
    <citation type="journal article" date="2019" name="Int. J. Syst. Evol. Microbiol.">
        <title>The Global Catalogue of Microorganisms (GCM) 10K type strain sequencing project: providing services to taxonomists for standard genome sequencing and annotation.</title>
        <authorList>
            <consortium name="The Broad Institute Genomics Platform"/>
            <consortium name="The Broad Institute Genome Sequencing Center for Infectious Disease"/>
            <person name="Wu L."/>
            <person name="Ma J."/>
        </authorList>
    </citation>
    <scope>NUCLEOTIDE SEQUENCE [LARGE SCALE GENOMIC DNA]</scope>
    <source>
        <strain evidence="2 3">JCM 16013</strain>
    </source>
</reference>
<comment type="caution">
    <text evidence="2">The sequence shown here is derived from an EMBL/GenBank/DDBJ whole genome shotgun (WGS) entry which is preliminary data.</text>
</comment>
<dbReference type="InterPro" id="IPR053146">
    <property type="entry name" value="QDO-like"/>
</dbReference>
<feature type="domain" description="Cupin type-2" evidence="1">
    <location>
        <begin position="48"/>
        <end position="105"/>
    </location>
</feature>
<evidence type="ECO:0000259" key="1">
    <source>
        <dbReference type="Pfam" id="PF07883"/>
    </source>
</evidence>
<dbReference type="Pfam" id="PF07883">
    <property type="entry name" value="Cupin_2"/>
    <property type="match status" value="1"/>
</dbReference>
<accession>A0ABN2SVM3</accession>
<dbReference type="PANTHER" id="PTHR36440">
    <property type="entry name" value="PUTATIVE (AFU_ORTHOLOGUE AFUA_8G07350)-RELATED"/>
    <property type="match status" value="1"/>
</dbReference>